<name>A0A8J7DM00_9CYAN</name>
<keyword evidence="6" id="KW-1003">Cell membrane</keyword>
<comment type="caution">
    <text evidence="7">The sequence shown here is derived from an EMBL/GenBank/DDBJ whole genome shotgun (WGS) entry which is preliminary data.</text>
</comment>
<dbReference type="Pfam" id="PF01925">
    <property type="entry name" value="TauE"/>
    <property type="match status" value="1"/>
</dbReference>
<organism evidence="7 8">
    <name type="scientific">Vasconcelosia minhoensis LEGE 07310</name>
    <dbReference type="NCBI Taxonomy" id="915328"/>
    <lineage>
        <taxon>Bacteria</taxon>
        <taxon>Bacillati</taxon>
        <taxon>Cyanobacteriota</taxon>
        <taxon>Cyanophyceae</taxon>
        <taxon>Nodosilineales</taxon>
        <taxon>Cymatolegaceae</taxon>
        <taxon>Vasconcelosia</taxon>
        <taxon>Vasconcelosia minhoensis</taxon>
    </lineage>
</organism>
<dbReference type="InterPro" id="IPR002781">
    <property type="entry name" value="TM_pro_TauE-like"/>
</dbReference>
<evidence type="ECO:0000256" key="1">
    <source>
        <dbReference type="ARBA" id="ARBA00004141"/>
    </source>
</evidence>
<dbReference type="GO" id="GO:0005886">
    <property type="term" value="C:plasma membrane"/>
    <property type="evidence" value="ECO:0007669"/>
    <property type="project" value="UniProtKB-SubCell"/>
</dbReference>
<evidence type="ECO:0000313" key="8">
    <source>
        <dbReference type="Proteomes" id="UP000636505"/>
    </source>
</evidence>
<keyword evidence="8" id="KW-1185">Reference proteome</keyword>
<keyword evidence="4 6" id="KW-1133">Transmembrane helix</keyword>
<comment type="subcellular location">
    <subcellularLocation>
        <location evidence="6">Cell membrane</location>
        <topology evidence="6">Multi-pass membrane protein</topology>
    </subcellularLocation>
    <subcellularLocation>
        <location evidence="1">Membrane</location>
        <topology evidence="1">Multi-pass membrane protein</topology>
    </subcellularLocation>
</comment>
<keyword evidence="3 6" id="KW-0812">Transmembrane</keyword>
<dbReference type="EMBL" id="JADEXG010000001">
    <property type="protein sequence ID" value="MBE9075710.1"/>
    <property type="molecule type" value="Genomic_DNA"/>
</dbReference>
<dbReference type="PANTHER" id="PTHR43701">
    <property type="entry name" value="MEMBRANE TRANSPORTER PROTEIN MJ0441-RELATED"/>
    <property type="match status" value="1"/>
</dbReference>
<keyword evidence="5 6" id="KW-0472">Membrane</keyword>
<reference evidence="7" key="1">
    <citation type="submission" date="2020-10" db="EMBL/GenBank/DDBJ databases">
        <authorList>
            <person name="Castelo-Branco R."/>
            <person name="Eusebio N."/>
            <person name="Adriana R."/>
            <person name="Vieira A."/>
            <person name="Brugerolle De Fraissinette N."/>
            <person name="Rezende De Castro R."/>
            <person name="Schneider M.P."/>
            <person name="Vasconcelos V."/>
            <person name="Leao P.N."/>
        </authorList>
    </citation>
    <scope>NUCLEOTIDE SEQUENCE</scope>
    <source>
        <strain evidence="7">LEGE 07310</strain>
    </source>
</reference>
<sequence>MSLEYWFMFPISVLIAALFLLPSDVLKGVLGVGLFAIATRFLRSPEPDDLATADKGIQAHQAKDPQTCITSTAGETFCYTVANRTEGRLLSGIGALFIGMVSTGLGELNGYFLIQRCRVPSKVAVATSVFIVAITALVASIGHVVQFAQVGGETLATVLSLVIFTAPGVLIGAQLGSMVASRLPQRVLERSMGILFILVGTTVLGEILLQS</sequence>
<dbReference type="RefSeq" id="WP_193904375.1">
    <property type="nucleotide sequence ID" value="NZ_JADEXG010000001.1"/>
</dbReference>
<feature type="transmembrane region" description="Helical" evidence="6">
    <location>
        <begin position="89"/>
        <end position="111"/>
    </location>
</feature>
<dbReference type="InterPro" id="IPR051598">
    <property type="entry name" value="TSUP/Inactive_protease-like"/>
</dbReference>
<accession>A0A8J7DM00</accession>
<evidence type="ECO:0000313" key="7">
    <source>
        <dbReference type="EMBL" id="MBE9075710.1"/>
    </source>
</evidence>
<dbReference type="Proteomes" id="UP000636505">
    <property type="component" value="Unassembled WGS sequence"/>
</dbReference>
<proteinExistence type="inferred from homology"/>
<evidence type="ECO:0000256" key="5">
    <source>
        <dbReference type="ARBA" id="ARBA00023136"/>
    </source>
</evidence>
<protein>
    <recommendedName>
        <fullName evidence="6">Probable membrane transporter protein</fullName>
    </recommendedName>
</protein>
<dbReference type="AlphaFoldDB" id="A0A8J7DM00"/>
<feature type="transmembrane region" description="Helical" evidence="6">
    <location>
        <begin position="123"/>
        <end position="145"/>
    </location>
</feature>
<gene>
    <name evidence="7" type="ORF">IQ241_00080</name>
</gene>
<evidence type="ECO:0000256" key="4">
    <source>
        <dbReference type="ARBA" id="ARBA00022989"/>
    </source>
</evidence>
<comment type="similarity">
    <text evidence="2 6">Belongs to the 4-toluene sulfonate uptake permease (TSUP) (TC 2.A.102) family.</text>
</comment>
<dbReference type="PANTHER" id="PTHR43701:SF5">
    <property type="entry name" value="MEMBRANE TRANSPORTER PROTEIN-RELATED"/>
    <property type="match status" value="1"/>
</dbReference>
<evidence type="ECO:0000256" key="2">
    <source>
        <dbReference type="ARBA" id="ARBA00009142"/>
    </source>
</evidence>
<feature type="transmembrane region" description="Helical" evidence="6">
    <location>
        <begin position="157"/>
        <end position="180"/>
    </location>
</feature>
<evidence type="ECO:0000256" key="6">
    <source>
        <dbReference type="RuleBase" id="RU363041"/>
    </source>
</evidence>
<evidence type="ECO:0000256" key="3">
    <source>
        <dbReference type="ARBA" id="ARBA00022692"/>
    </source>
</evidence>
<feature type="transmembrane region" description="Helical" evidence="6">
    <location>
        <begin position="192"/>
        <end position="209"/>
    </location>
</feature>